<evidence type="ECO:0000313" key="8">
    <source>
        <dbReference type="EMBL" id="ORY84340.1"/>
    </source>
</evidence>
<reference evidence="8 9" key="1">
    <citation type="submission" date="2016-07" db="EMBL/GenBank/DDBJ databases">
        <title>Pervasive Adenine N6-methylation of Active Genes in Fungi.</title>
        <authorList>
            <consortium name="DOE Joint Genome Institute"/>
            <person name="Mondo S.J."/>
            <person name="Dannebaum R.O."/>
            <person name="Kuo R.C."/>
            <person name="Labutti K."/>
            <person name="Haridas S."/>
            <person name="Kuo A."/>
            <person name="Salamov A."/>
            <person name="Ahrendt S.R."/>
            <person name="Lipzen A."/>
            <person name="Sullivan W."/>
            <person name="Andreopoulos W.B."/>
            <person name="Clum A."/>
            <person name="Lindquist E."/>
            <person name="Daum C."/>
            <person name="Ramamoorthy G.K."/>
            <person name="Gryganskyi A."/>
            <person name="Culley D."/>
            <person name="Magnuson J.K."/>
            <person name="James T.Y."/>
            <person name="O'Malley M.A."/>
            <person name="Stajich J.E."/>
            <person name="Spatafora J.W."/>
            <person name="Visel A."/>
            <person name="Grigoriev I.V."/>
        </authorList>
    </citation>
    <scope>NUCLEOTIDE SEQUENCE [LARGE SCALE GENOMIC DNA]</scope>
    <source>
        <strain evidence="8 9">12-1054</strain>
    </source>
</reference>
<dbReference type="InterPro" id="IPR015507">
    <property type="entry name" value="rRNA-MeTfrase_E"/>
</dbReference>
<organism evidence="8 9">
    <name type="scientific">Protomyces lactucae-debilis</name>
    <dbReference type="NCBI Taxonomy" id="2754530"/>
    <lineage>
        <taxon>Eukaryota</taxon>
        <taxon>Fungi</taxon>
        <taxon>Dikarya</taxon>
        <taxon>Ascomycota</taxon>
        <taxon>Taphrinomycotina</taxon>
        <taxon>Taphrinomycetes</taxon>
        <taxon>Taphrinales</taxon>
        <taxon>Protomycetaceae</taxon>
        <taxon>Protomyces</taxon>
    </lineage>
</organism>
<dbReference type="Proteomes" id="UP000193685">
    <property type="component" value="Unassembled WGS sequence"/>
</dbReference>
<keyword evidence="5" id="KW-0949">S-adenosyl-L-methionine</keyword>
<dbReference type="OrthoDB" id="20105at2759"/>
<accession>A0A1Y2FK57</accession>
<sequence>MPGCRQGHRCFSIPQTLLRVFDIHGQIRCKTTASSSRWLARQVKDPAAKDAKLSQLRARSAYKLMEINEKHKIFKKGQTVVDLGFAPGAWSQVAISNVGARGRVLGIDILPATPPKGVSSMQANFLSRRTHNAIVTYLSDPDRGRRISLSTPARKDDPEDAEALAAIEDALEPESYIDLEKRVLSADALQDEAGIHRDIEETRPKLVDVVLSDMFVPLPNGGAYHTQQYLMAHYRMSNTTGLKAADHGASIDLCDCALLFCIDTLKRGGHFVCKVFNGPEAAGLKDRMKKVFRQVHVMKPDSSRKESVEVYFIGMRKRPDIDRKSVTWESIDGEI</sequence>
<feature type="domain" description="Ribosomal RNA methyltransferase FtsJ" evidence="7">
    <location>
        <begin position="57"/>
        <end position="316"/>
    </location>
</feature>
<proteinExistence type="inferred from homology"/>
<dbReference type="GeneID" id="63785629"/>
<protein>
    <recommendedName>
        <fullName evidence="6">rRNA methyltransferase 2, mitochondrial</fullName>
    </recommendedName>
</protein>
<dbReference type="Pfam" id="PF01728">
    <property type="entry name" value="FtsJ"/>
    <property type="match status" value="1"/>
</dbReference>
<dbReference type="Gene3D" id="3.40.50.150">
    <property type="entry name" value="Vaccinia Virus protein VP39"/>
    <property type="match status" value="1"/>
</dbReference>
<keyword evidence="3 8" id="KW-0489">Methyltransferase</keyword>
<evidence type="ECO:0000259" key="7">
    <source>
        <dbReference type="Pfam" id="PF01728"/>
    </source>
</evidence>
<dbReference type="STRING" id="56484.A0A1Y2FK57"/>
<gene>
    <name evidence="8" type="ORF">BCR37DRAFT_378362</name>
</gene>
<evidence type="ECO:0000256" key="4">
    <source>
        <dbReference type="ARBA" id="ARBA00022679"/>
    </source>
</evidence>
<dbReference type="OMA" id="WSQVAVN"/>
<dbReference type="InterPro" id="IPR029063">
    <property type="entry name" value="SAM-dependent_MTases_sf"/>
</dbReference>
<evidence type="ECO:0000256" key="1">
    <source>
        <dbReference type="ARBA" id="ARBA00009258"/>
    </source>
</evidence>
<comment type="similarity">
    <text evidence="1">Belongs to the class I-like SAM-binding methyltransferase superfamily. RNA methyltransferase RlmE family.</text>
</comment>
<evidence type="ECO:0000256" key="6">
    <source>
        <dbReference type="ARBA" id="ARBA00041184"/>
    </source>
</evidence>
<name>A0A1Y2FK57_PROLT</name>
<evidence type="ECO:0000313" key="9">
    <source>
        <dbReference type="Proteomes" id="UP000193685"/>
    </source>
</evidence>
<keyword evidence="2" id="KW-0698">rRNA processing</keyword>
<dbReference type="InterPro" id="IPR002877">
    <property type="entry name" value="RNA_MeTrfase_FtsJ_dom"/>
</dbReference>
<dbReference type="PANTHER" id="PTHR10920">
    <property type="entry name" value="RIBOSOMAL RNA METHYLTRANSFERASE"/>
    <property type="match status" value="1"/>
</dbReference>
<comment type="caution">
    <text evidence="8">The sequence shown here is derived from an EMBL/GenBank/DDBJ whole genome shotgun (WGS) entry which is preliminary data.</text>
</comment>
<evidence type="ECO:0000256" key="3">
    <source>
        <dbReference type="ARBA" id="ARBA00022603"/>
    </source>
</evidence>
<dbReference type="RefSeq" id="XP_040726358.1">
    <property type="nucleotide sequence ID" value="XM_040869030.1"/>
</dbReference>
<dbReference type="EMBL" id="MCFI01000006">
    <property type="protein sequence ID" value="ORY84340.1"/>
    <property type="molecule type" value="Genomic_DNA"/>
</dbReference>
<keyword evidence="9" id="KW-1185">Reference proteome</keyword>
<dbReference type="PANTHER" id="PTHR10920:SF18">
    <property type="entry name" value="RRNA METHYLTRANSFERASE 2, MITOCHONDRIAL"/>
    <property type="match status" value="1"/>
</dbReference>
<evidence type="ECO:0000256" key="5">
    <source>
        <dbReference type="ARBA" id="ARBA00022691"/>
    </source>
</evidence>
<dbReference type="HAMAP" id="MF_01547">
    <property type="entry name" value="RNA_methyltr_E"/>
    <property type="match status" value="1"/>
</dbReference>
<dbReference type="GO" id="GO:0005739">
    <property type="term" value="C:mitochondrion"/>
    <property type="evidence" value="ECO:0007669"/>
    <property type="project" value="TreeGrafter"/>
</dbReference>
<dbReference type="AlphaFoldDB" id="A0A1Y2FK57"/>
<dbReference type="InterPro" id="IPR050082">
    <property type="entry name" value="RNA_methyltr_RlmE"/>
</dbReference>
<dbReference type="SUPFAM" id="SSF53335">
    <property type="entry name" value="S-adenosyl-L-methionine-dependent methyltransferases"/>
    <property type="match status" value="1"/>
</dbReference>
<keyword evidence="4 8" id="KW-0808">Transferase</keyword>
<evidence type="ECO:0000256" key="2">
    <source>
        <dbReference type="ARBA" id="ARBA00022552"/>
    </source>
</evidence>
<dbReference type="GO" id="GO:0008650">
    <property type="term" value="F:rRNA (uridine-2'-O-)-methyltransferase activity"/>
    <property type="evidence" value="ECO:0007669"/>
    <property type="project" value="TreeGrafter"/>
</dbReference>